<dbReference type="PROSITE" id="PS51266">
    <property type="entry name" value="ZF_CHY"/>
    <property type="match status" value="1"/>
</dbReference>
<keyword evidence="3" id="KW-0862">Zinc</keyword>
<reference evidence="8" key="1">
    <citation type="submission" date="2015-07" db="EMBL/GenBank/DDBJ databases">
        <title>Adaptation to a free-living lifestyle via gene acquisitions in the diplomonad Trepomonas sp. PC1.</title>
        <authorList>
            <person name="Xu F."/>
            <person name="Jerlstrom-Hultqvist J."/>
            <person name="Kolisko M."/>
            <person name="Simpson A.G.B."/>
            <person name="Roger A.J."/>
            <person name="Svard S.G."/>
            <person name="Andersson J.O."/>
        </authorList>
    </citation>
    <scope>NUCLEOTIDE SEQUENCE</scope>
    <source>
        <strain evidence="8">PC1</strain>
    </source>
</reference>
<evidence type="ECO:0000256" key="3">
    <source>
        <dbReference type="ARBA" id="ARBA00022833"/>
    </source>
</evidence>
<name>A0A146K3L2_9EUKA</name>
<dbReference type="GO" id="GO:0061630">
    <property type="term" value="F:ubiquitin protein ligase activity"/>
    <property type="evidence" value="ECO:0007669"/>
    <property type="project" value="TreeGrafter"/>
</dbReference>
<dbReference type="Pfam" id="PF13639">
    <property type="entry name" value="zf-RING_2"/>
    <property type="match status" value="1"/>
</dbReference>
<dbReference type="GO" id="GO:0016567">
    <property type="term" value="P:protein ubiquitination"/>
    <property type="evidence" value="ECO:0007669"/>
    <property type="project" value="TreeGrafter"/>
</dbReference>
<dbReference type="GO" id="GO:0005634">
    <property type="term" value="C:nucleus"/>
    <property type="evidence" value="ECO:0007669"/>
    <property type="project" value="TreeGrafter"/>
</dbReference>
<feature type="domain" description="CTCHY-type" evidence="7">
    <location>
        <begin position="180"/>
        <end position="246"/>
    </location>
</feature>
<evidence type="ECO:0000256" key="2">
    <source>
        <dbReference type="ARBA" id="ARBA00022771"/>
    </source>
</evidence>
<dbReference type="InterPro" id="IPR017921">
    <property type="entry name" value="Znf_CTCHY"/>
</dbReference>
<dbReference type="SUPFAM" id="SSF161245">
    <property type="entry name" value="Zinc hairpin stack"/>
    <property type="match status" value="1"/>
</dbReference>
<keyword evidence="2 4" id="KW-0863">Zinc-finger</keyword>
<organism evidence="8">
    <name type="scientific">Trepomonas sp. PC1</name>
    <dbReference type="NCBI Taxonomy" id="1076344"/>
    <lineage>
        <taxon>Eukaryota</taxon>
        <taxon>Metamonada</taxon>
        <taxon>Diplomonadida</taxon>
        <taxon>Hexamitidae</taxon>
        <taxon>Hexamitinae</taxon>
        <taxon>Trepomonas</taxon>
    </lineage>
</organism>
<evidence type="ECO:0000259" key="7">
    <source>
        <dbReference type="PROSITE" id="PS51270"/>
    </source>
</evidence>
<proteinExistence type="predicted"/>
<dbReference type="AlphaFoldDB" id="A0A146K3L2"/>
<dbReference type="PROSITE" id="PS51270">
    <property type="entry name" value="ZF_CTCHY"/>
    <property type="match status" value="1"/>
</dbReference>
<dbReference type="InterPro" id="IPR013083">
    <property type="entry name" value="Znf_RING/FYVE/PHD"/>
</dbReference>
<dbReference type="InterPro" id="IPR037275">
    <property type="entry name" value="Znf_CTCHY_sf"/>
</dbReference>
<dbReference type="SMART" id="SM00184">
    <property type="entry name" value="RING"/>
    <property type="match status" value="1"/>
</dbReference>
<dbReference type="GO" id="GO:0008270">
    <property type="term" value="F:zinc ion binding"/>
    <property type="evidence" value="ECO:0007669"/>
    <property type="project" value="UniProtKB-KW"/>
</dbReference>
<protein>
    <submittedName>
        <fullName evidence="8">CHY zinc finger-containing protein</fullName>
    </submittedName>
</protein>
<dbReference type="GO" id="GO:0006511">
    <property type="term" value="P:ubiquitin-dependent protein catabolic process"/>
    <property type="evidence" value="ECO:0007669"/>
    <property type="project" value="TreeGrafter"/>
</dbReference>
<dbReference type="Gene3D" id="3.30.40.10">
    <property type="entry name" value="Zinc/RING finger domain, C3HC4 (zinc finger)"/>
    <property type="match status" value="1"/>
</dbReference>
<evidence type="ECO:0000259" key="5">
    <source>
        <dbReference type="PROSITE" id="PS50089"/>
    </source>
</evidence>
<evidence type="ECO:0000313" key="8">
    <source>
        <dbReference type="EMBL" id="JAP91028.1"/>
    </source>
</evidence>
<sequence length="454" mass="53588">DLFVKIPFKNFEECPDHQNEVILTQVFKLKPGSVDKYDEKNQILLKEFTSSCVNEDRRAYFEQELRKVYHLMPIVNYDNSKTYYVNTAEFTEQSKAWIELPLDQQVFIKYRKDKSVGCGHYIRGCQKKCETCQKFYPCRLCHDDEEDHIFPRYETKTVKCNYCNTEQPLAQHCSNCKVCFGSYFCETCRLICDMGEESKPNYHCEGCKHCMVGIRKYSKHCDKCDSCFNIKYFAEHNCKKKGTDCIICMGDLTRTIYGVSTPPCGHSMHSYCYQQLLNEHNYKCPVCKKNILIGEHREEVNQRQKELFKRLIVPIEFLGVYDVLKCNECGQQNIQQHFFFNHCPHCDEFNSEMVKNVPEILANVIINKQRAQFKEKLLEPLQPSIENIKKVIQTFMEKNKTWEEIEDYLTVKLTKFTLQQFARAINRCQTLDQLKKAVLLQEVVGEEEEDDEFE</sequence>
<dbReference type="InterPro" id="IPR008913">
    <property type="entry name" value="Znf_CHY"/>
</dbReference>
<dbReference type="PANTHER" id="PTHR21319">
    <property type="entry name" value="RING FINGER AND CHY ZINC FINGER DOMAIN-CONTAINING PROTEIN 1"/>
    <property type="match status" value="1"/>
</dbReference>
<dbReference type="SUPFAM" id="SSF161219">
    <property type="entry name" value="CHY zinc finger-like"/>
    <property type="match status" value="1"/>
</dbReference>
<keyword evidence="1" id="KW-0479">Metal-binding</keyword>
<evidence type="ECO:0000259" key="6">
    <source>
        <dbReference type="PROSITE" id="PS51266"/>
    </source>
</evidence>
<dbReference type="Pfam" id="PF05495">
    <property type="entry name" value="zf-CHY"/>
    <property type="match status" value="1"/>
</dbReference>
<accession>A0A146K3L2</accession>
<dbReference type="SUPFAM" id="SSF57850">
    <property type="entry name" value="RING/U-box"/>
    <property type="match status" value="1"/>
</dbReference>
<evidence type="ECO:0000256" key="1">
    <source>
        <dbReference type="ARBA" id="ARBA00022723"/>
    </source>
</evidence>
<dbReference type="InterPro" id="IPR037274">
    <property type="entry name" value="Znf_CHY_sf"/>
</dbReference>
<dbReference type="InterPro" id="IPR001841">
    <property type="entry name" value="Znf_RING"/>
</dbReference>
<dbReference type="EMBL" id="GDID01005578">
    <property type="protein sequence ID" value="JAP91028.1"/>
    <property type="molecule type" value="Transcribed_RNA"/>
</dbReference>
<feature type="domain" description="RING-type" evidence="5">
    <location>
        <begin position="245"/>
        <end position="288"/>
    </location>
</feature>
<feature type="domain" description="CHY-type" evidence="6">
    <location>
        <begin position="111"/>
        <end position="178"/>
    </location>
</feature>
<dbReference type="PANTHER" id="PTHR21319:SF53">
    <property type="entry name" value="RING FINGER AND CHY ZINC FINGER DOMAIN-CONTAINING PROTEIN 1"/>
    <property type="match status" value="1"/>
</dbReference>
<evidence type="ECO:0000256" key="4">
    <source>
        <dbReference type="PROSITE-ProRule" id="PRU00601"/>
    </source>
</evidence>
<dbReference type="PROSITE" id="PS50089">
    <property type="entry name" value="ZF_RING_2"/>
    <property type="match status" value="1"/>
</dbReference>
<feature type="non-terminal residue" evidence="8">
    <location>
        <position position="1"/>
    </location>
</feature>
<gene>
    <name evidence="8" type="ORF">TPC1_17477</name>
</gene>